<keyword evidence="1" id="KW-0479">Metal-binding</keyword>
<dbReference type="SMART" id="SM00355">
    <property type="entry name" value="ZnF_C2H2"/>
    <property type="match status" value="2"/>
</dbReference>
<protein>
    <submittedName>
        <fullName evidence="4">Putative zinc finger transcription factor protein 17</fullName>
    </submittedName>
</protein>
<dbReference type="AlphaFoldDB" id="A0A0A9XCL4"/>
<organism evidence="4">
    <name type="scientific">Lygus hesperus</name>
    <name type="common">Western plant bug</name>
    <dbReference type="NCBI Taxonomy" id="30085"/>
    <lineage>
        <taxon>Eukaryota</taxon>
        <taxon>Metazoa</taxon>
        <taxon>Ecdysozoa</taxon>
        <taxon>Arthropoda</taxon>
        <taxon>Hexapoda</taxon>
        <taxon>Insecta</taxon>
        <taxon>Pterygota</taxon>
        <taxon>Neoptera</taxon>
        <taxon>Paraneoptera</taxon>
        <taxon>Hemiptera</taxon>
        <taxon>Heteroptera</taxon>
        <taxon>Panheteroptera</taxon>
        <taxon>Cimicomorpha</taxon>
        <taxon>Miridae</taxon>
        <taxon>Mirini</taxon>
        <taxon>Lygus</taxon>
    </lineage>
</organism>
<reference evidence="4" key="2">
    <citation type="submission" date="2014-07" db="EMBL/GenBank/DDBJ databases">
        <authorList>
            <person name="Hull J."/>
        </authorList>
    </citation>
    <scope>NUCLEOTIDE SEQUENCE</scope>
</reference>
<dbReference type="GO" id="GO:0008270">
    <property type="term" value="F:zinc ion binding"/>
    <property type="evidence" value="ECO:0007669"/>
    <property type="project" value="UniProtKB-KW"/>
</dbReference>
<sequence>MKCQFCGLVLASRGSLRGHQNTYHPNRPQVQEGNPKMVCGMCKQCLPNNQEFDRHIRETHGVNVVHESLKFNSLEEFENWLCTIENTSKAKFVKVSVHKKSSEKTVSYYRCNRSGQPRISGVPPEKRKRKSKTQGSCKSTNHCSARITTTLYPDGTILVDFCGTHFGHRIELKHLPIKSPKKIDIAAQMPTKFLLGDIFDDIQQDELEPQNEISTFNSQDQALLINEERGSTGSVSPQELSNNIRKSVEESFYAVMNHIQSDKEMLIFGKLLESAIPVINAARTSSHYSVFESPEKLNVDNKIDSQRKVVCKKK</sequence>
<dbReference type="Gene3D" id="3.30.160.60">
    <property type="entry name" value="Classic Zinc Finger"/>
    <property type="match status" value="1"/>
</dbReference>
<dbReference type="InterPro" id="IPR013087">
    <property type="entry name" value="Znf_C2H2_type"/>
</dbReference>
<dbReference type="EMBL" id="GBHO01027061">
    <property type="protein sequence ID" value="JAG16543.1"/>
    <property type="molecule type" value="Transcribed_RNA"/>
</dbReference>
<dbReference type="PANTHER" id="PTHR33936:SF24">
    <property type="entry name" value="C2H2-TYPE DOMAIN-CONTAINING PROTEIN"/>
    <property type="match status" value="1"/>
</dbReference>
<evidence type="ECO:0000259" key="3">
    <source>
        <dbReference type="PROSITE" id="PS50157"/>
    </source>
</evidence>
<name>A0A0A9XCL4_LYGHE</name>
<evidence type="ECO:0000256" key="1">
    <source>
        <dbReference type="PROSITE-ProRule" id="PRU00042"/>
    </source>
</evidence>
<feature type="region of interest" description="Disordered" evidence="2">
    <location>
        <begin position="115"/>
        <end position="139"/>
    </location>
</feature>
<evidence type="ECO:0000313" key="4">
    <source>
        <dbReference type="EMBL" id="JAG16543.1"/>
    </source>
</evidence>
<accession>A0A0A9XCL4</accession>
<reference evidence="4" key="1">
    <citation type="journal article" date="2014" name="PLoS ONE">
        <title>Transcriptome-Based Identification of ABC Transporters in the Western Tarnished Plant Bug Lygus hesperus.</title>
        <authorList>
            <person name="Hull J.J."/>
            <person name="Chaney K."/>
            <person name="Geib S.M."/>
            <person name="Fabrick J.A."/>
            <person name="Brent C.S."/>
            <person name="Walsh D."/>
            <person name="Lavine L.C."/>
        </authorList>
    </citation>
    <scope>NUCLEOTIDE SEQUENCE</scope>
</reference>
<dbReference type="InterPro" id="IPR052797">
    <property type="entry name" value="RegFact_GeneExpr_CellDeath"/>
</dbReference>
<proteinExistence type="predicted"/>
<dbReference type="PANTHER" id="PTHR33936">
    <property type="entry name" value="PROTEIN CBG17840"/>
    <property type="match status" value="1"/>
</dbReference>
<dbReference type="PROSITE" id="PS00028">
    <property type="entry name" value="ZINC_FINGER_C2H2_1"/>
    <property type="match status" value="2"/>
</dbReference>
<keyword evidence="1" id="KW-0863">Zinc-finger</keyword>
<keyword evidence="1" id="KW-0862">Zinc</keyword>
<gene>
    <name evidence="4" type="primary">ztf-17_2</name>
    <name evidence="4" type="ORF">CM83_33043</name>
</gene>
<evidence type="ECO:0000256" key="2">
    <source>
        <dbReference type="SAM" id="MobiDB-lite"/>
    </source>
</evidence>
<dbReference type="PROSITE" id="PS50157">
    <property type="entry name" value="ZINC_FINGER_C2H2_2"/>
    <property type="match status" value="1"/>
</dbReference>
<feature type="domain" description="C2H2-type" evidence="3">
    <location>
        <begin position="1"/>
        <end position="28"/>
    </location>
</feature>